<name>A0ABN5YNZ3_9MYCO</name>
<keyword evidence="2" id="KW-1185">Reference proteome</keyword>
<organism evidence="1 2">
    <name type="scientific">Mycolicibacterium aubagnense</name>
    <dbReference type="NCBI Taxonomy" id="319707"/>
    <lineage>
        <taxon>Bacteria</taxon>
        <taxon>Bacillati</taxon>
        <taxon>Actinomycetota</taxon>
        <taxon>Actinomycetes</taxon>
        <taxon>Mycobacteriales</taxon>
        <taxon>Mycobacteriaceae</taxon>
        <taxon>Mycolicibacterium</taxon>
    </lineage>
</organism>
<dbReference type="Proteomes" id="UP000465609">
    <property type="component" value="Chromosome"/>
</dbReference>
<reference evidence="1 2" key="1">
    <citation type="journal article" date="2019" name="Emerg. Microbes Infect.">
        <title>Comprehensive subspecies identification of 175 nontuberculous mycobacteria species based on 7547 genomic profiles.</title>
        <authorList>
            <person name="Matsumoto Y."/>
            <person name="Kinjo T."/>
            <person name="Motooka D."/>
            <person name="Nabeya D."/>
            <person name="Jung N."/>
            <person name="Uechi K."/>
            <person name="Horii T."/>
            <person name="Iida T."/>
            <person name="Fujita J."/>
            <person name="Nakamura S."/>
        </authorList>
    </citation>
    <scope>NUCLEOTIDE SEQUENCE [LARGE SCALE GENOMIC DNA]</scope>
    <source>
        <strain evidence="1 2">JCM 15296</strain>
    </source>
</reference>
<dbReference type="EMBL" id="AP022577">
    <property type="protein sequence ID" value="BBX83545.1"/>
    <property type="molecule type" value="Genomic_DNA"/>
</dbReference>
<dbReference type="RefSeq" id="WP_138231486.1">
    <property type="nucleotide sequence ID" value="NZ_AP022577.1"/>
</dbReference>
<protein>
    <submittedName>
        <fullName evidence="1">Uncharacterized protein</fullName>
    </submittedName>
</protein>
<sequence length="242" mass="25484">MGRPDRPEPEERERATKAVELRIQGLPYRVIADRLDYADESGARHAVSRLLARQEAEAVTELRALQSEQFETVLSKFWQSMTGGDADAAKIVLRTLDSLVKLWGTNAPTRLAVAPDDGMSGIEFAERAAELIAELRPDSLRTAFATTPEAVAVFDAGSRTAPPEGDCPPDAVSTASGAHSAENTAAAAVDTDGWSNIGAVAHVSPAQPEPDDDLADVPPDVLAAAEAAAAAIIANHRRGGAE</sequence>
<evidence type="ECO:0000313" key="1">
    <source>
        <dbReference type="EMBL" id="BBX83545.1"/>
    </source>
</evidence>
<gene>
    <name evidence="1" type="ORF">MAUB_14180</name>
</gene>
<evidence type="ECO:0000313" key="2">
    <source>
        <dbReference type="Proteomes" id="UP000465609"/>
    </source>
</evidence>
<proteinExistence type="predicted"/>
<accession>A0ABN5YNZ3</accession>